<dbReference type="RefSeq" id="WP_281762072.1">
    <property type="nucleotide sequence ID" value="NZ_AP026709.1"/>
</dbReference>
<dbReference type="Proteomes" id="UP001317742">
    <property type="component" value="Chromosome"/>
</dbReference>
<protein>
    <submittedName>
        <fullName evidence="1">Uncharacterized protein</fullName>
    </submittedName>
</protein>
<gene>
    <name evidence="1" type="ORF">SYK_05100</name>
</gene>
<dbReference type="EMBL" id="AP026709">
    <property type="protein sequence ID" value="BDQ36150.1"/>
    <property type="molecule type" value="Genomic_DNA"/>
</dbReference>
<evidence type="ECO:0000313" key="2">
    <source>
        <dbReference type="Proteomes" id="UP001317742"/>
    </source>
</evidence>
<sequence>MINYEFCEMMNVAEARNDILYGMPIRHAENVYGKHLQQGFYAKDIVAIEYDGNEDGWIFVFTNENIEDCWALKVIGSGPDDFVEITNIPDEILSILSYNYNNSGS</sequence>
<evidence type="ECO:0000313" key="1">
    <source>
        <dbReference type="EMBL" id="BDQ36150.1"/>
    </source>
</evidence>
<organism evidence="1 2">
    <name type="scientific">Pseudodesulfovibrio nedwellii</name>
    <dbReference type="NCBI Taxonomy" id="2973072"/>
    <lineage>
        <taxon>Bacteria</taxon>
        <taxon>Pseudomonadati</taxon>
        <taxon>Thermodesulfobacteriota</taxon>
        <taxon>Desulfovibrionia</taxon>
        <taxon>Desulfovibrionales</taxon>
        <taxon>Desulfovibrionaceae</taxon>
    </lineage>
</organism>
<proteinExistence type="predicted"/>
<keyword evidence="2" id="KW-1185">Reference proteome</keyword>
<reference evidence="1 2" key="1">
    <citation type="submission" date="2022-08" db="EMBL/GenBank/DDBJ databases">
        <title>Genome Sequence of the sulphate-reducing bacterium, Pseudodesulfovibrio sp. SYK.</title>
        <authorList>
            <person name="Kondo R."/>
            <person name="Kataoka T."/>
        </authorList>
    </citation>
    <scope>NUCLEOTIDE SEQUENCE [LARGE SCALE GENOMIC DNA]</scope>
    <source>
        <strain evidence="1 2">SYK</strain>
    </source>
</reference>
<name>A0ABM8AXA0_9BACT</name>
<accession>A0ABM8AXA0</accession>